<evidence type="ECO:0000259" key="5">
    <source>
        <dbReference type="PROSITE" id="PS50977"/>
    </source>
</evidence>
<evidence type="ECO:0000256" key="4">
    <source>
        <dbReference type="PROSITE-ProRule" id="PRU00335"/>
    </source>
</evidence>
<keyword evidence="2 4" id="KW-0238">DNA-binding</keyword>
<dbReference type="InterPro" id="IPR041479">
    <property type="entry name" value="TetR_CgmR_C"/>
</dbReference>
<dbReference type="Pfam" id="PF00440">
    <property type="entry name" value="TetR_N"/>
    <property type="match status" value="1"/>
</dbReference>
<proteinExistence type="predicted"/>
<feature type="DNA-binding region" description="H-T-H motif" evidence="4">
    <location>
        <begin position="26"/>
        <end position="45"/>
    </location>
</feature>
<dbReference type="RefSeq" id="WP_267186661.1">
    <property type="nucleotide sequence ID" value="NZ_JAPMKV010000005.1"/>
</dbReference>
<dbReference type="Gene3D" id="1.10.357.10">
    <property type="entry name" value="Tetracycline Repressor, domain 2"/>
    <property type="match status" value="1"/>
</dbReference>
<dbReference type="PROSITE" id="PS50977">
    <property type="entry name" value="HTH_TETR_2"/>
    <property type="match status" value="1"/>
</dbReference>
<dbReference type="InterPro" id="IPR001647">
    <property type="entry name" value="HTH_TetR"/>
</dbReference>
<keyword evidence="7" id="KW-1185">Reference proteome</keyword>
<organism evidence="6 7">
    <name type="scientific">Corynebacterium pygosceleis</name>
    <dbReference type="NCBI Taxonomy" id="2800406"/>
    <lineage>
        <taxon>Bacteria</taxon>
        <taxon>Bacillati</taxon>
        <taxon>Actinomycetota</taxon>
        <taxon>Actinomycetes</taxon>
        <taxon>Mycobacteriales</taxon>
        <taxon>Corynebacteriaceae</taxon>
        <taxon>Corynebacterium</taxon>
    </lineage>
</organism>
<dbReference type="PANTHER" id="PTHR30055">
    <property type="entry name" value="HTH-TYPE TRANSCRIPTIONAL REGULATOR RUTR"/>
    <property type="match status" value="1"/>
</dbReference>
<evidence type="ECO:0000256" key="2">
    <source>
        <dbReference type="ARBA" id="ARBA00023125"/>
    </source>
</evidence>
<dbReference type="Proteomes" id="UP001081709">
    <property type="component" value="Unassembled WGS sequence"/>
</dbReference>
<dbReference type="InterPro" id="IPR036271">
    <property type="entry name" value="Tet_transcr_reg_TetR-rel_C_sf"/>
</dbReference>
<evidence type="ECO:0000256" key="1">
    <source>
        <dbReference type="ARBA" id="ARBA00023015"/>
    </source>
</evidence>
<protein>
    <submittedName>
        <fullName evidence="6">TetR/AcrR family transcriptional regulator</fullName>
    </submittedName>
</protein>
<dbReference type="InterPro" id="IPR009057">
    <property type="entry name" value="Homeodomain-like_sf"/>
</dbReference>
<comment type="caution">
    <text evidence="6">The sequence shown here is derived from an EMBL/GenBank/DDBJ whole genome shotgun (WGS) entry which is preliminary data.</text>
</comment>
<name>A0ABT3WTG3_9CORY</name>
<keyword evidence="3" id="KW-0804">Transcription</keyword>
<dbReference type="PANTHER" id="PTHR30055:SF234">
    <property type="entry name" value="HTH-TYPE TRANSCRIPTIONAL REGULATOR BETI"/>
    <property type="match status" value="1"/>
</dbReference>
<gene>
    <name evidence="6" type="ORF">OS125_09105</name>
</gene>
<dbReference type="SUPFAM" id="SSF46689">
    <property type="entry name" value="Homeodomain-like"/>
    <property type="match status" value="1"/>
</dbReference>
<dbReference type="InterPro" id="IPR050109">
    <property type="entry name" value="HTH-type_TetR-like_transc_reg"/>
</dbReference>
<reference evidence="6" key="1">
    <citation type="submission" date="2022-11" db="EMBL/GenBank/DDBJ databases">
        <title>Corynebacterium sp. isolated from Penguins.</title>
        <authorList>
            <person name="Sedlar K."/>
            <person name="Svec P."/>
        </authorList>
    </citation>
    <scope>NUCLEOTIDE SEQUENCE</scope>
    <source>
        <strain evidence="6">P7003</strain>
    </source>
</reference>
<dbReference type="Pfam" id="PF17937">
    <property type="entry name" value="TetR_C_28"/>
    <property type="match status" value="1"/>
</dbReference>
<evidence type="ECO:0000256" key="3">
    <source>
        <dbReference type="ARBA" id="ARBA00023163"/>
    </source>
</evidence>
<sequence length="180" mass="19817">MRPSRRDHILTSAIALIEEHGLNAVSLESVAERAGISKGGLMYHFPTRQELLLGIVGSLADDWEEQLRELAGGTADSVHADTRLRAYVLSMATSVTRAELMLTLETTQNPDLGDAWQPVLSRWAPDVSDTDTEAGRLRYLKVLAAEGLWLHDALDHRTMTARQRTSMTEAILNLGTADPD</sequence>
<keyword evidence="1" id="KW-0805">Transcription regulation</keyword>
<evidence type="ECO:0000313" key="6">
    <source>
        <dbReference type="EMBL" id="MCX7445393.1"/>
    </source>
</evidence>
<dbReference type="SUPFAM" id="SSF48498">
    <property type="entry name" value="Tetracyclin repressor-like, C-terminal domain"/>
    <property type="match status" value="1"/>
</dbReference>
<dbReference type="PRINTS" id="PR00455">
    <property type="entry name" value="HTHTETR"/>
</dbReference>
<feature type="domain" description="HTH tetR-type" evidence="5">
    <location>
        <begin position="3"/>
        <end position="63"/>
    </location>
</feature>
<accession>A0ABT3WTG3</accession>
<evidence type="ECO:0000313" key="7">
    <source>
        <dbReference type="Proteomes" id="UP001081709"/>
    </source>
</evidence>
<dbReference type="EMBL" id="JAPMKV010000005">
    <property type="protein sequence ID" value="MCX7445393.1"/>
    <property type="molecule type" value="Genomic_DNA"/>
</dbReference>